<dbReference type="VEuPathDB" id="FungiDB:ASPSYDRAFT_55870"/>
<evidence type="ECO:0000313" key="7">
    <source>
        <dbReference type="EMBL" id="OJJ63212.1"/>
    </source>
</evidence>
<dbReference type="PANTHER" id="PTHR11802:SF131">
    <property type="entry name" value="CARBOXYPEPTIDASE"/>
    <property type="match status" value="1"/>
</dbReference>
<reference evidence="8" key="1">
    <citation type="journal article" date="2017" name="Genome Biol.">
        <title>Comparative genomics reveals high biological diversity and specific adaptations in the industrially and medically important fungal genus Aspergillus.</title>
        <authorList>
            <person name="de Vries R.P."/>
            <person name="Riley R."/>
            <person name="Wiebenga A."/>
            <person name="Aguilar-Osorio G."/>
            <person name="Amillis S."/>
            <person name="Uchima C.A."/>
            <person name="Anderluh G."/>
            <person name="Asadollahi M."/>
            <person name="Askin M."/>
            <person name="Barry K."/>
            <person name="Battaglia E."/>
            <person name="Bayram O."/>
            <person name="Benocci T."/>
            <person name="Braus-Stromeyer S.A."/>
            <person name="Caldana C."/>
            <person name="Canovas D."/>
            <person name="Cerqueira G.C."/>
            <person name="Chen F."/>
            <person name="Chen W."/>
            <person name="Choi C."/>
            <person name="Clum A."/>
            <person name="Dos Santos R.A."/>
            <person name="Damasio A.R."/>
            <person name="Diallinas G."/>
            <person name="Emri T."/>
            <person name="Fekete E."/>
            <person name="Flipphi M."/>
            <person name="Freyberg S."/>
            <person name="Gallo A."/>
            <person name="Gournas C."/>
            <person name="Habgood R."/>
            <person name="Hainaut M."/>
            <person name="Harispe M.L."/>
            <person name="Henrissat B."/>
            <person name="Hilden K.S."/>
            <person name="Hope R."/>
            <person name="Hossain A."/>
            <person name="Karabika E."/>
            <person name="Karaffa L."/>
            <person name="Karanyi Z."/>
            <person name="Krasevec N."/>
            <person name="Kuo A."/>
            <person name="Kusch H."/>
            <person name="LaButti K."/>
            <person name="Lagendijk E.L."/>
            <person name="Lapidus A."/>
            <person name="Levasseur A."/>
            <person name="Lindquist E."/>
            <person name="Lipzen A."/>
            <person name="Logrieco A.F."/>
            <person name="MacCabe A."/>
            <person name="Maekelae M.R."/>
            <person name="Malavazi I."/>
            <person name="Melin P."/>
            <person name="Meyer V."/>
            <person name="Mielnichuk N."/>
            <person name="Miskei M."/>
            <person name="Molnar A.P."/>
            <person name="Mule G."/>
            <person name="Ngan C.Y."/>
            <person name="Orejas M."/>
            <person name="Orosz E."/>
            <person name="Ouedraogo J.P."/>
            <person name="Overkamp K.M."/>
            <person name="Park H.-S."/>
            <person name="Perrone G."/>
            <person name="Piumi F."/>
            <person name="Punt P.J."/>
            <person name="Ram A.F."/>
            <person name="Ramon A."/>
            <person name="Rauscher S."/>
            <person name="Record E."/>
            <person name="Riano-Pachon D.M."/>
            <person name="Robert V."/>
            <person name="Roehrig J."/>
            <person name="Ruller R."/>
            <person name="Salamov A."/>
            <person name="Salih N.S."/>
            <person name="Samson R.A."/>
            <person name="Sandor E."/>
            <person name="Sanguinetti M."/>
            <person name="Schuetze T."/>
            <person name="Sepcic K."/>
            <person name="Shelest E."/>
            <person name="Sherlock G."/>
            <person name="Sophianopoulou V."/>
            <person name="Squina F.M."/>
            <person name="Sun H."/>
            <person name="Susca A."/>
            <person name="Todd R.B."/>
            <person name="Tsang A."/>
            <person name="Unkles S.E."/>
            <person name="van de Wiele N."/>
            <person name="van Rossen-Uffink D."/>
            <person name="Oliveira J.V."/>
            <person name="Vesth T.C."/>
            <person name="Visser J."/>
            <person name="Yu J.-H."/>
            <person name="Zhou M."/>
            <person name="Andersen M.R."/>
            <person name="Archer D.B."/>
            <person name="Baker S.E."/>
            <person name="Benoit I."/>
            <person name="Brakhage A.A."/>
            <person name="Braus G.H."/>
            <person name="Fischer R."/>
            <person name="Frisvad J.C."/>
            <person name="Goldman G.H."/>
            <person name="Houbraken J."/>
            <person name="Oakley B."/>
            <person name="Pocsi I."/>
            <person name="Scazzocchio C."/>
            <person name="Seiboth B."/>
            <person name="vanKuyk P.A."/>
            <person name="Wortman J."/>
            <person name="Dyer P.S."/>
            <person name="Grigoriev I.V."/>
        </authorList>
    </citation>
    <scope>NUCLEOTIDE SEQUENCE [LARGE SCALE GENOMIC DNA]</scope>
    <source>
        <strain evidence="8">CBS 593.65</strain>
    </source>
</reference>
<evidence type="ECO:0000256" key="3">
    <source>
        <dbReference type="ARBA" id="ARBA00022670"/>
    </source>
</evidence>
<dbReference type="Pfam" id="PF00450">
    <property type="entry name" value="Peptidase_S10"/>
    <property type="match status" value="1"/>
</dbReference>
<evidence type="ECO:0000256" key="5">
    <source>
        <dbReference type="ARBA" id="ARBA00023180"/>
    </source>
</evidence>
<dbReference type="GO" id="GO:0006508">
    <property type="term" value="P:proteolysis"/>
    <property type="evidence" value="ECO:0007669"/>
    <property type="project" value="UniProtKB-KW"/>
</dbReference>
<keyword evidence="4 6" id="KW-0378">Hydrolase</keyword>
<keyword evidence="3 6" id="KW-0645">Protease</keyword>
<dbReference type="GO" id="GO:0000324">
    <property type="term" value="C:fungal-type vacuole"/>
    <property type="evidence" value="ECO:0007669"/>
    <property type="project" value="TreeGrafter"/>
</dbReference>
<evidence type="ECO:0000256" key="4">
    <source>
        <dbReference type="ARBA" id="ARBA00022801"/>
    </source>
</evidence>
<dbReference type="SUPFAM" id="SSF53474">
    <property type="entry name" value="alpha/beta-Hydrolases"/>
    <property type="match status" value="1"/>
</dbReference>
<dbReference type="PRINTS" id="PR00724">
    <property type="entry name" value="CRBOXYPTASEC"/>
</dbReference>
<comment type="similarity">
    <text evidence="1 6">Belongs to the peptidase S10 family.</text>
</comment>
<keyword evidence="5" id="KW-0325">Glycoprotein</keyword>
<dbReference type="Proteomes" id="UP000184356">
    <property type="component" value="Unassembled WGS sequence"/>
</dbReference>
<gene>
    <name evidence="7" type="ORF">ASPSYDRAFT_55870</name>
</gene>
<dbReference type="STRING" id="1036612.A0A1L9TUV8"/>
<dbReference type="RefSeq" id="XP_040707018.1">
    <property type="nucleotide sequence ID" value="XM_040849104.1"/>
</dbReference>
<dbReference type="PANTHER" id="PTHR11802">
    <property type="entry name" value="SERINE PROTEASE FAMILY S10 SERINE CARBOXYPEPTIDASE"/>
    <property type="match status" value="1"/>
</dbReference>
<dbReference type="FunFam" id="1.10.287.410:FF:000002">
    <property type="entry name" value="Carboxypeptidase"/>
    <property type="match status" value="1"/>
</dbReference>
<evidence type="ECO:0000313" key="8">
    <source>
        <dbReference type="Proteomes" id="UP000184356"/>
    </source>
</evidence>
<sequence length="581" mass="64308">MSPRLCFVSLLSLAAASLAAPDAHPRFSLNKRQLPQDPTGVKKIETPNGVTIRYKEPGKDGVCETTPGVNSYSGYVDLSPESHTFFYFFEARHDPANAPITLWLNGGPGSDSLIGLFEELGPCAINENLTTDVNPYSWSEVSNLLFISQPLGVGFSYAETEEGSLNPVTGVVEDSSFDGVQGRYPKINATLTDTTELAAHATWEVVQGFLGGLPQLDSAIKSKDFSLWTESYGGHYGPAFFNHFYEQNQKIINGTVDGIELNFNSLGIINGIIDEGIQAGHYPEFAVHNTYGIKAVNDTVYNYMKFANEMPNGCQDQVALCKQTNRTSFADYALCSEATNMCRDNVEGPYYNFGGRGVYDIRHPYDVRTHSFLLPSTQIVYANTWVKKDPTPPALFEPFLRQDWVMEALGVSVNYTSSNNEVYYAFQQTGDFVWPNFIEDLEEILTYPVRVSLIYGDADYICNWFGGQAVSLALKYPHSKQFQQAGYTSLLVDGVEYGETREYGNFSFSRVYEAGHEVPYYQPEASLQLFNRTLFGWDIAEGTVQIWPGYSTNGSATATHSESFVPLPTATPSASPSSGLF</sequence>
<dbReference type="PROSITE" id="PS00131">
    <property type="entry name" value="CARBOXYPEPT_SER_SER"/>
    <property type="match status" value="1"/>
</dbReference>
<dbReference type="InterPro" id="IPR001563">
    <property type="entry name" value="Peptidase_S10"/>
</dbReference>
<dbReference type="AlphaFoldDB" id="A0A1L9TUV8"/>
<dbReference type="Gene3D" id="3.40.50.1820">
    <property type="entry name" value="alpha/beta hydrolase"/>
    <property type="match status" value="1"/>
</dbReference>
<dbReference type="GO" id="GO:0004185">
    <property type="term" value="F:serine-type carboxypeptidase activity"/>
    <property type="evidence" value="ECO:0007669"/>
    <property type="project" value="UniProtKB-UniRule"/>
</dbReference>
<dbReference type="GeneID" id="63765177"/>
<keyword evidence="2 6" id="KW-0121">Carboxypeptidase</keyword>
<keyword evidence="8" id="KW-1185">Reference proteome</keyword>
<dbReference type="OrthoDB" id="443318at2759"/>
<dbReference type="InterPro" id="IPR018202">
    <property type="entry name" value="Ser_caboxypep_ser_AS"/>
</dbReference>
<feature type="chain" id="PRO_5011825884" description="Carboxypeptidase" evidence="6">
    <location>
        <begin position="20"/>
        <end position="581"/>
    </location>
</feature>
<feature type="signal peptide" evidence="6">
    <location>
        <begin position="1"/>
        <end position="19"/>
    </location>
</feature>
<evidence type="ECO:0000256" key="2">
    <source>
        <dbReference type="ARBA" id="ARBA00022645"/>
    </source>
</evidence>
<keyword evidence="6" id="KW-0732">Signal</keyword>
<accession>A0A1L9TUV8</accession>
<dbReference type="EC" id="3.4.16.-" evidence="6"/>
<dbReference type="InterPro" id="IPR029058">
    <property type="entry name" value="AB_hydrolase_fold"/>
</dbReference>
<evidence type="ECO:0000256" key="1">
    <source>
        <dbReference type="ARBA" id="ARBA00009431"/>
    </source>
</evidence>
<protein>
    <recommendedName>
        <fullName evidence="6">Carboxypeptidase</fullName>
        <ecNumber evidence="6">3.4.16.-</ecNumber>
    </recommendedName>
</protein>
<organism evidence="7 8">
    <name type="scientific">Aspergillus sydowii CBS 593.65</name>
    <dbReference type="NCBI Taxonomy" id="1036612"/>
    <lineage>
        <taxon>Eukaryota</taxon>
        <taxon>Fungi</taxon>
        <taxon>Dikarya</taxon>
        <taxon>Ascomycota</taxon>
        <taxon>Pezizomycotina</taxon>
        <taxon>Eurotiomycetes</taxon>
        <taxon>Eurotiomycetidae</taxon>
        <taxon>Eurotiales</taxon>
        <taxon>Aspergillaceae</taxon>
        <taxon>Aspergillus</taxon>
        <taxon>Aspergillus subgen. Nidulantes</taxon>
    </lineage>
</organism>
<evidence type="ECO:0000256" key="6">
    <source>
        <dbReference type="RuleBase" id="RU361156"/>
    </source>
</evidence>
<dbReference type="EMBL" id="KV878583">
    <property type="protein sequence ID" value="OJJ63212.1"/>
    <property type="molecule type" value="Genomic_DNA"/>
</dbReference>
<name>A0A1L9TUV8_9EURO</name>
<proteinExistence type="inferred from homology"/>